<comment type="caution">
    <text evidence="1">The sequence shown here is derived from an EMBL/GenBank/DDBJ whole genome shotgun (WGS) entry which is preliminary data.</text>
</comment>
<dbReference type="NCBIfam" id="TIGR02450">
    <property type="entry name" value="TIGR02450 family Trp-rich protein"/>
    <property type="match status" value="1"/>
</dbReference>
<accession>A0A2T3P0I7</accession>
<dbReference type="AlphaFoldDB" id="A0A2T3P0I7"/>
<organism evidence="1 2">
    <name type="scientific">Photobacterium sanctipauli</name>
    <dbReference type="NCBI Taxonomy" id="1342794"/>
    <lineage>
        <taxon>Bacteria</taxon>
        <taxon>Pseudomonadati</taxon>
        <taxon>Pseudomonadota</taxon>
        <taxon>Gammaproteobacteria</taxon>
        <taxon>Vibrionales</taxon>
        <taxon>Vibrionaceae</taxon>
        <taxon>Photobacterium</taxon>
    </lineage>
</organism>
<proteinExistence type="predicted"/>
<dbReference type="RefSeq" id="WP_036827965.1">
    <property type="nucleotide sequence ID" value="NZ_JGVO01000920.1"/>
</dbReference>
<reference evidence="1 2" key="1">
    <citation type="submission" date="2018-01" db="EMBL/GenBank/DDBJ databases">
        <title>Whole genome sequencing of Histamine producing bacteria.</title>
        <authorList>
            <person name="Butler K."/>
        </authorList>
    </citation>
    <scope>NUCLEOTIDE SEQUENCE [LARGE SCALE GENOMIC DNA]</scope>
    <source>
        <strain evidence="1 2">DSM 100436</strain>
    </source>
</reference>
<dbReference type="Pfam" id="PF09493">
    <property type="entry name" value="DUF2389"/>
    <property type="match status" value="1"/>
</dbReference>
<evidence type="ECO:0000313" key="2">
    <source>
        <dbReference type="Proteomes" id="UP000241771"/>
    </source>
</evidence>
<evidence type="ECO:0000313" key="1">
    <source>
        <dbReference type="EMBL" id="PSW21988.1"/>
    </source>
</evidence>
<dbReference type="OrthoDB" id="5592973at2"/>
<gene>
    <name evidence="1" type="ORF">C9I98_01625</name>
</gene>
<dbReference type="InterPro" id="IPR012663">
    <property type="entry name" value="CHP02450_Tryp"/>
</dbReference>
<name>A0A2T3P0I7_9GAMM</name>
<keyword evidence="2" id="KW-1185">Reference proteome</keyword>
<dbReference type="EMBL" id="PYMA01000001">
    <property type="protein sequence ID" value="PSW21988.1"/>
    <property type="molecule type" value="Genomic_DNA"/>
</dbReference>
<dbReference type="Proteomes" id="UP000241771">
    <property type="component" value="Unassembled WGS sequence"/>
</dbReference>
<protein>
    <submittedName>
        <fullName evidence="1">TIGR02450 family Trp-rich protein</fullName>
    </submittedName>
</protein>
<sequence length="71" mass="8527">MNRIHPKGLLQSKWTKVAVQNKEKHFVITDVEFDENQKVIHCVIEAVINHHQYPLDWHELKDATLWRVGWK</sequence>